<protein>
    <submittedName>
        <fullName evidence="1">Uncharacterized protein</fullName>
    </submittedName>
</protein>
<organism evidence="1 2">
    <name type="scientific">Caldicellulosiruptor hydrothermalis (strain DSM 18901 / VKM B-2411 / 108)</name>
    <dbReference type="NCBI Taxonomy" id="632292"/>
    <lineage>
        <taxon>Bacteria</taxon>
        <taxon>Bacillati</taxon>
        <taxon>Bacillota</taxon>
        <taxon>Bacillota incertae sedis</taxon>
        <taxon>Caldicellulosiruptorales</taxon>
        <taxon>Caldicellulosiruptoraceae</taxon>
        <taxon>Caldicellulosiruptor</taxon>
    </lineage>
</organism>
<accession>E4QAE0</accession>
<sequence length="616" mass="71764">MSKLSQMYGYWKDSIKTSMKRYDENLEKSLKHLQDFYSRILKDYIIDWRKYFESQPFRHNLRQKIEGFFGKNEINFVAIDGTCIKDEGSNFITFFAGAYGARGKIIIKHEGEKIKYERWDFARDVTMMAHLPVYPYEIEFVANSHELNQMQFYSDKDVQEILNLHTSLMKLAEVYLAYHVVSSSTVDMPQIILLDLAPSTLLRVPYVNYKNTNYLGYKYLNDTIKLSDVIIALSHPYNKELGVPSKKKYRSYALLLSKLDEICSQNQKTFFTYKELAEICQLSIDDIKEIIKFLNATGVVEDDKVAGIKLLVNLSQRWNYLVSFFDYICNQIFVRKNPTALEFSNLSEKSNIKKLISHDDISFLISIGIRALIEKCWEKNVFLIGIVKDSKSRYFCRNFLNVLSSQNMLQIVEENFKTNNLQIAMSDRLVFENCAALSTELCAPWSSVEFDSAFTTLFVDRNNNITGVKGHIVSDDRIFAKSIAQFYLQRLKNQCKMGHAIFVERLLHPALDKQFLDVELVNNSKLGRISPFIHIDKNVINWGQAMNIYFLDVLTRNHFPEVIGYPEPLHKADRGAKTLLRFAKGIIQSSQQLYRKDPLNMTFRKFRDSLKFDDEE</sequence>
<evidence type="ECO:0000313" key="2">
    <source>
        <dbReference type="Proteomes" id="UP000006890"/>
    </source>
</evidence>
<reference key="1">
    <citation type="submission" date="2010-09" db="EMBL/GenBank/DDBJ databases">
        <title>Complete sequence of Caldicellulosiruptor hydrothermalis 108.</title>
        <authorList>
            <consortium name="US DOE Joint Genome Institute"/>
            <person name="Lucas S."/>
            <person name="Copeland A."/>
            <person name="Lapidus A."/>
            <person name="Cheng J.-F."/>
            <person name="Bruce D."/>
            <person name="Goodwin L."/>
            <person name="Pitluck S."/>
            <person name="Davenport K."/>
            <person name="Detter J.C."/>
            <person name="Han C."/>
            <person name="Tapia R."/>
            <person name="Land M."/>
            <person name="Hauser L."/>
            <person name="Chang Y.-J."/>
            <person name="Jeffries C."/>
            <person name="Kyrpides N."/>
            <person name="Ivanova N."/>
            <person name="Mikhailova N."/>
            <person name="Blumer-Schuette S.E."/>
            <person name="Kelly R.M."/>
            <person name="Woyke T."/>
        </authorList>
    </citation>
    <scope>NUCLEOTIDE SEQUENCE</scope>
    <source>
        <strain>108</strain>
    </source>
</reference>
<name>E4QAE0_CALH1</name>
<gene>
    <name evidence="1" type="ordered locus">Calhy_2554</name>
</gene>
<dbReference type="OrthoDB" id="1716892at2"/>
<dbReference type="Proteomes" id="UP000006890">
    <property type="component" value="Chromosome"/>
</dbReference>
<evidence type="ECO:0000313" key="1">
    <source>
        <dbReference type="EMBL" id="ADQ08244.1"/>
    </source>
</evidence>
<dbReference type="KEGG" id="chd:Calhy_2554"/>
<proteinExistence type="predicted"/>
<dbReference type="AlphaFoldDB" id="E4QAE0"/>
<dbReference type="HOGENOM" id="CLU_431902_0_0_9"/>
<dbReference type="RefSeq" id="WP_013404379.1">
    <property type="nucleotide sequence ID" value="NC_014652.1"/>
</dbReference>
<keyword evidence="2" id="KW-1185">Reference proteome</keyword>
<reference evidence="1 2" key="2">
    <citation type="journal article" date="2011" name="J. Bacteriol.">
        <title>Complete genome sequences for the anaerobic, extremely thermophilic plant biomass-degrading bacteria Caldicellulosiruptor hydrothermalis, Caldicellulosiruptor kristjanssonii, Caldicellulosiruptor kronotskyensis, Caldicellulosiruptor owensenis, and Caldicellulosiruptor lactoaceticus.</title>
        <authorList>
            <person name="Blumer-Schuette S.E."/>
            <person name="Ozdemir I."/>
            <person name="Mistry D."/>
            <person name="Lucas S."/>
            <person name="Lapidus A."/>
            <person name="Cheng J.F."/>
            <person name="Goodwin L.A."/>
            <person name="Pitluck S."/>
            <person name="Land M.L."/>
            <person name="Hauser L.J."/>
            <person name="Woyke T."/>
            <person name="Mikhailova N."/>
            <person name="Pati A."/>
            <person name="Kyrpides N.C."/>
            <person name="Ivanova N."/>
            <person name="Detter J.C."/>
            <person name="Walston-Davenport K."/>
            <person name="Han S."/>
            <person name="Adams M.W."/>
            <person name="Kelly R.M."/>
        </authorList>
    </citation>
    <scope>NUCLEOTIDE SEQUENCE [LARGE SCALE GENOMIC DNA]</scope>
    <source>
        <strain evidence="2">DSM 18901 / VKM B-2411 / 108</strain>
    </source>
</reference>
<dbReference type="STRING" id="632292.Calhy_2554"/>
<dbReference type="EMBL" id="CP002219">
    <property type="protein sequence ID" value="ADQ08244.1"/>
    <property type="molecule type" value="Genomic_DNA"/>
</dbReference>